<evidence type="ECO:0000256" key="2">
    <source>
        <dbReference type="ARBA" id="ARBA00006330"/>
    </source>
</evidence>
<dbReference type="InterPro" id="IPR023214">
    <property type="entry name" value="HAD_sf"/>
</dbReference>
<evidence type="ECO:0000313" key="4">
    <source>
        <dbReference type="Proteomes" id="UP001344447"/>
    </source>
</evidence>
<sequence>MEALLPINKSNTRLIIVHHSLPLSLQNVGDGGYWSFHDRNLASLASSVHLLKKNNIINDYIWVGCPVNDQFQPLSGTGNDDSEEESNRLYSLLVENDCNPVETINQKLYEDAVINFTHKFLKNIFHYEVSESRFDEGHWSSYKEFNRQFANKVLQLYRPGDIIWIHGIELLTLPRLLRKMSPSMFVGLFLHSPFPSVEVFRCVSSRKQILKGMLGANLVAFQAYSYSRYFCQSCTRLLGTPAGFDSVKFNDKTDDKNSINGGGVGSHRNNERITKISVFSEGIDPNITLQILSQESTKQRINELKETFKGKTIFISKDQGEANEGTKNKLLAFEKFLKNNPSLVKDVVLFLICEPINNNNSLNASSSISGSGSNGGGSNGSSPGHSMNSSYNGLNFSGFASSCGFTSSSCNGNGANNRKDKVISMINETVARINGEYGKVGTIPIQYINRFVDYEEICSFFQVADILLSAPLREGMNLDTHDFVVSHRIKNDGDKPGILILSEFDGASRCFGGAILVNPYSVNQISQGIETAFHLKNEEAIIKHNQNVEYVMTNTSYLWGEAFLYDILSLQDQLQSQQQEMVDTCYLDIKVLDKAYRLSDRRLLIFDYDGAFKSFQQQPSPSTTTQENQQSQYLPAKIANILKKLSKDTKNIIYVITSRDASTFGNLLENIPGVGLGCEHGSFLKSSTGIHGGSGEEWQNLSEGIDLSWKEMVVPILEHFCERLPGSSLVVNKVTVSFSYENCFSEYSSDNAQELLTTLMEVAGKTPIDISNSNKIIEIKPSGIGSSIAMKKVMEENPEIDFMLCIGDEKTEEGVFDLLDRLNPNHFAVSVGKKKSYTKYFVNNQNQVLSMLELVSNYLNVSSPPSFSFINSISLKAKSSPMVETSTPNLNPPPYSLPT</sequence>
<evidence type="ECO:0008006" key="5">
    <source>
        <dbReference type="Google" id="ProtNLM"/>
    </source>
</evidence>
<dbReference type="FunFam" id="3.40.50.1000:FF:000052">
    <property type="entry name" value="Alpha,alpha-trehalose-phosphate synthase [UDP-forming] 6"/>
    <property type="match status" value="1"/>
</dbReference>
<dbReference type="Pfam" id="PF02358">
    <property type="entry name" value="Trehalose_PPase"/>
    <property type="match status" value="1"/>
</dbReference>
<organism evidence="3 4">
    <name type="scientific">Dictyostelium firmibasis</name>
    <dbReference type="NCBI Taxonomy" id="79012"/>
    <lineage>
        <taxon>Eukaryota</taxon>
        <taxon>Amoebozoa</taxon>
        <taxon>Evosea</taxon>
        <taxon>Eumycetozoa</taxon>
        <taxon>Dictyostelia</taxon>
        <taxon>Dictyosteliales</taxon>
        <taxon>Dictyosteliaceae</taxon>
        <taxon>Dictyostelium</taxon>
    </lineage>
</organism>
<dbReference type="EMBL" id="JAVFKY010000003">
    <property type="protein sequence ID" value="KAK5579647.1"/>
    <property type="molecule type" value="Genomic_DNA"/>
</dbReference>
<evidence type="ECO:0000256" key="1">
    <source>
        <dbReference type="ARBA" id="ARBA00005409"/>
    </source>
</evidence>
<dbReference type="Gene3D" id="3.40.50.2000">
    <property type="entry name" value="Glycogen Phosphorylase B"/>
    <property type="match status" value="2"/>
</dbReference>
<dbReference type="GO" id="GO:0004805">
    <property type="term" value="F:trehalose-phosphatase activity"/>
    <property type="evidence" value="ECO:0007669"/>
    <property type="project" value="TreeGrafter"/>
</dbReference>
<dbReference type="Gene3D" id="3.40.50.1000">
    <property type="entry name" value="HAD superfamily/HAD-like"/>
    <property type="match status" value="2"/>
</dbReference>
<dbReference type="SUPFAM" id="SSF53756">
    <property type="entry name" value="UDP-Glycosyltransferase/glycogen phosphorylase"/>
    <property type="match status" value="1"/>
</dbReference>
<comment type="caution">
    <text evidence="3">The sequence shown here is derived from an EMBL/GenBank/DDBJ whole genome shotgun (WGS) entry which is preliminary data.</text>
</comment>
<dbReference type="GO" id="GO:0005829">
    <property type="term" value="C:cytosol"/>
    <property type="evidence" value="ECO:0007669"/>
    <property type="project" value="TreeGrafter"/>
</dbReference>
<dbReference type="GO" id="GO:0003825">
    <property type="term" value="F:alpha,alpha-trehalose-phosphate synthase (UDP-forming) activity"/>
    <property type="evidence" value="ECO:0007669"/>
    <property type="project" value="TreeGrafter"/>
</dbReference>
<dbReference type="InterPro" id="IPR001830">
    <property type="entry name" value="Glyco_trans_20"/>
</dbReference>
<gene>
    <name evidence="3" type="ORF">RB653_009332</name>
</gene>
<dbReference type="CDD" id="cd03788">
    <property type="entry name" value="GT20_TPS"/>
    <property type="match status" value="1"/>
</dbReference>
<keyword evidence="4" id="KW-1185">Reference proteome</keyword>
<comment type="similarity">
    <text evidence="2">In the C-terminal section; belongs to the trehalose phosphatase family.</text>
</comment>
<proteinExistence type="inferred from homology"/>
<protein>
    <recommendedName>
        <fullName evidence="5">Trehalose-phosphatase</fullName>
    </recommendedName>
</protein>
<dbReference type="AlphaFoldDB" id="A0AAN7TVB6"/>
<dbReference type="PANTHER" id="PTHR10788">
    <property type="entry name" value="TREHALOSE-6-PHOSPHATE SYNTHASE"/>
    <property type="match status" value="1"/>
</dbReference>
<dbReference type="Pfam" id="PF00982">
    <property type="entry name" value="Glyco_transf_20"/>
    <property type="match status" value="2"/>
</dbReference>
<evidence type="ECO:0000313" key="3">
    <source>
        <dbReference type="EMBL" id="KAK5579647.1"/>
    </source>
</evidence>
<name>A0AAN7TVB6_9MYCE</name>
<dbReference type="PANTHER" id="PTHR10788:SF20">
    <property type="match status" value="1"/>
</dbReference>
<dbReference type="InterPro" id="IPR036412">
    <property type="entry name" value="HAD-like_sf"/>
</dbReference>
<dbReference type="InterPro" id="IPR003337">
    <property type="entry name" value="Trehalose_PPase"/>
</dbReference>
<comment type="similarity">
    <text evidence="1">In the N-terminal section; belongs to the glycosyltransferase 20 family.</text>
</comment>
<dbReference type="SUPFAM" id="SSF56784">
    <property type="entry name" value="HAD-like"/>
    <property type="match status" value="1"/>
</dbReference>
<reference evidence="3 4" key="1">
    <citation type="submission" date="2023-11" db="EMBL/GenBank/DDBJ databases">
        <title>Dfirmibasis_genome.</title>
        <authorList>
            <person name="Edelbroek B."/>
            <person name="Kjellin J."/>
            <person name="Jerlstrom-Hultqvist J."/>
            <person name="Soderbom F."/>
        </authorList>
    </citation>
    <scope>NUCLEOTIDE SEQUENCE [LARGE SCALE GENOMIC DNA]</scope>
    <source>
        <strain evidence="3 4">TNS-C-14</strain>
    </source>
</reference>
<dbReference type="Proteomes" id="UP001344447">
    <property type="component" value="Unassembled WGS sequence"/>
</dbReference>
<dbReference type="NCBIfam" id="TIGR00685">
    <property type="entry name" value="T6PP"/>
    <property type="match status" value="1"/>
</dbReference>
<dbReference type="GO" id="GO:0005992">
    <property type="term" value="P:trehalose biosynthetic process"/>
    <property type="evidence" value="ECO:0007669"/>
    <property type="project" value="InterPro"/>
</dbReference>
<accession>A0AAN7TVB6</accession>